<feature type="non-terminal residue" evidence="4">
    <location>
        <position position="1"/>
    </location>
</feature>
<evidence type="ECO:0008006" key="6">
    <source>
        <dbReference type="Google" id="ProtNLM"/>
    </source>
</evidence>
<keyword evidence="3" id="KW-0808">Transferase</keyword>
<dbReference type="PROSITE" id="PS00375">
    <property type="entry name" value="UDPGT"/>
    <property type="match status" value="1"/>
</dbReference>
<dbReference type="InterPro" id="IPR002213">
    <property type="entry name" value="UDP_glucos_trans"/>
</dbReference>
<dbReference type="FunFam" id="3.40.50.2000:FF:000065">
    <property type="entry name" value="Glycosyltransferase"/>
    <property type="match status" value="1"/>
</dbReference>
<sequence>IPPQLAESNKCQILSTLKTGAGPLLQRGREMEFAGKAKPHVVCIPYPAQSHIKATLKLAKLLHSKGLYITFVNTEFNHKRFLKAGGPNSLDGLPDFRFETIPDGLPPSDADATQDIIALCESVRRTCYAPFLDLCAKLDDPPVSSIVSDGFMTFTLDAAEALGIPIILLWTLSACGFMGLYQCQGLFDRGLIPLKDESYLTNGYLDTVVDWIPGMKDIRLKDFPGIIRTTNQDDFLLNFCLEAAQRFICKEWEVGIEIDDVNAEKIEKLVRELIEGVEGKRMKNKAIEWKKRAEEATAPDGSSAREMEFARKAIPHVVCIPYPAQSHIKAMLKLAKLLHNKGLHITFVNTEFNHKRFLEAGGPNSLDGLPDFRFETIPDELPPSDDATQDTLALCMSVRRTCYAPFLDLCAKLDDPPHVHGPLLERGREMEFARKAKPHVVCIPYPAQSHIKAMLKLAKLLHNKGLHITFVNTEFNHKRFLKAWGPNSLDGLPDFRFETIPDGLPSSDADATQDITALCESARRTCYAPFLDLCAKLDDPPVSSIVSDGFMTFTLDAAVVLGISVILYWTLSACGFMGFCQFQALLERGLIPLKDESYLTNGYLDTVVDWIPGMKDMRLKDFPGMVRTTNQDDFILNFCLEATQRSYKASANVIQTFDALEPDLVNALSTMLPDLYTIGPVQLLLNRTSSPSKEEHLKSIGYSLWKEEHVCLEWLNSKGPNSVVYVNFGSITVMTPQRLVEFALGLANSNQTFLWIIRPDLVVGESAILPPEFVEVTKERGFIASWCPQEQVLDHPSVGGFLTHCGWNSTIESLSSGVPMICWPFLADQLTNCRFICKEWEVGIEIGDVNAEKIEKLVRELIEGVKGKRMRNKAREWKKRAEEATASDGPSSLNLERLVKNLWSHRTSISS</sequence>
<dbReference type="GO" id="GO:0080043">
    <property type="term" value="F:quercetin 3-O-glucosyltransferase activity"/>
    <property type="evidence" value="ECO:0007669"/>
    <property type="project" value="TreeGrafter"/>
</dbReference>
<dbReference type="SUPFAM" id="SSF53756">
    <property type="entry name" value="UDP-Glycosyltransferase/glycogen phosphorylase"/>
    <property type="match status" value="4"/>
</dbReference>
<comment type="caution">
    <text evidence="4">The sequence shown here is derived from an EMBL/GenBank/DDBJ whole genome shotgun (WGS) entry which is preliminary data.</text>
</comment>
<dbReference type="Pfam" id="PF00201">
    <property type="entry name" value="UDPGT"/>
    <property type="match status" value="1"/>
</dbReference>
<evidence type="ECO:0000313" key="4">
    <source>
        <dbReference type="EMBL" id="KAK3002038.1"/>
    </source>
</evidence>
<protein>
    <recommendedName>
        <fullName evidence="6">UDP-glycosyltransferases domain-containing protein</fullName>
    </recommendedName>
</protein>
<reference evidence="4" key="1">
    <citation type="submission" date="2022-12" db="EMBL/GenBank/DDBJ databases">
        <title>Draft genome assemblies for two species of Escallonia (Escalloniales).</title>
        <authorList>
            <person name="Chanderbali A."/>
            <person name="Dervinis C."/>
            <person name="Anghel I."/>
            <person name="Soltis D."/>
            <person name="Soltis P."/>
            <person name="Zapata F."/>
        </authorList>
    </citation>
    <scope>NUCLEOTIDE SEQUENCE</scope>
    <source>
        <strain evidence="4">UCBG64.0493</strain>
        <tissue evidence="4">Leaf</tissue>
    </source>
</reference>
<organism evidence="4 5">
    <name type="scientific">Escallonia herrerae</name>
    <dbReference type="NCBI Taxonomy" id="1293975"/>
    <lineage>
        <taxon>Eukaryota</taxon>
        <taxon>Viridiplantae</taxon>
        <taxon>Streptophyta</taxon>
        <taxon>Embryophyta</taxon>
        <taxon>Tracheophyta</taxon>
        <taxon>Spermatophyta</taxon>
        <taxon>Magnoliopsida</taxon>
        <taxon>eudicotyledons</taxon>
        <taxon>Gunneridae</taxon>
        <taxon>Pentapetalae</taxon>
        <taxon>asterids</taxon>
        <taxon>campanulids</taxon>
        <taxon>Escalloniales</taxon>
        <taxon>Escalloniaceae</taxon>
        <taxon>Escallonia</taxon>
    </lineage>
</organism>
<gene>
    <name evidence="4" type="ORF">RJ639_020987</name>
</gene>
<evidence type="ECO:0000313" key="5">
    <source>
        <dbReference type="Proteomes" id="UP001188597"/>
    </source>
</evidence>
<dbReference type="FunFam" id="3.40.50.2000:FF:000055">
    <property type="entry name" value="Glycosyltransferase"/>
    <property type="match status" value="1"/>
</dbReference>
<dbReference type="Proteomes" id="UP001188597">
    <property type="component" value="Unassembled WGS sequence"/>
</dbReference>
<dbReference type="PANTHER" id="PTHR11926:SF1551">
    <property type="entry name" value="GLYCOSYLTRANSFERASE"/>
    <property type="match status" value="1"/>
</dbReference>
<dbReference type="CDD" id="cd03784">
    <property type="entry name" value="GT1_Gtf-like"/>
    <property type="match status" value="1"/>
</dbReference>
<dbReference type="EMBL" id="JAVXUP010002666">
    <property type="protein sequence ID" value="KAK3002038.1"/>
    <property type="molecule type" value="Genomic_DNA"/>
</dbReference>
<dbReference type="PANTHER" id="PTHR11926">
    <property type="entry name" value="GLUCOSYL/GLUCURONOSYL TRANSFERASES"/>
    <property type="match status" value="1"/>
</dbReference>
<dbReference type="InterPro" id="IPR035595">
    <property type="entry name" value="UDP_glycos_trans_CS"/>
</dbReference>
<comment type="similarity">
    <text evidence="1">Belongs to the UDP-glycosyltransferase family.</text>
</comment>
<dbReference type="Gene3D" id="3.40.50.2000">
    <property type="entry name" value="Glycogen Phosphorylase B"/>
    <property type="match status" value="4"/>
</dbReference>
<proteinExistence type="inferred from homology"/>
<dbReference type="AlphaFoldDB" id="A0AA89AGY5"/>
<dbReference type="FunFam" id="3.40.50.2000:FF:000027">
    <property type="entry name" value="Glycosyltransferase"/>
    <property type="match status" value="1"/>
</dbReference>
<name>A0AA89AGY5_9ASTE</name>
<dbReference type="GO" id="GO:0080044">
    <property type="term" value="F:quercetin 7-O-glucosyltransferase activity"/>
    <property type="evidence" value="ECO:0007669"/>
    <property type="project" value="TreeGrafter"/>
</dbReference>
<keyword evidence="5" id="KW-1185">Reference proteome</keyword>
<accession>A0AA89AGY5</accession>
<evidence type="ECO:0000256" key="3">
    <source>
        <dbReference type="ARBA" id="ARBA00022679"/>
    </source>
</evidence>
<evidence type="ECO:0000256" key="1">
    <source>
        <dbReference type="ARBA" id="ARBA00009995"/>
    </source>
</evidence>
<keyword evidence="2" id="KW-0328">Glycosyltransferase</keyword>
<evidence type="ECO:0000256" key="2">
    <source>
        <dbReference type="ARBA" id="ARBA00022676"/>
    </source>
</evidence>